<feature type="region of interest" description="Disordered" evidence="1">
    <location>
        <begin position="74"/>
        <end position="148"/>
    </location>
</feature>
<reference evidence="2" key="3">
    <citation type="submission" date="2015-04" db="UniProtKB">
        <authorList>
            <consortium name="EnsemblPlants"/>
        </authorList>
    </citation>
    <scope>IDENTIFICATION</scope>
</reference>
<feature type="compositionally biased region" description="Basic and acidic residues" evidence="1">
    <location>
        <begin position="130"/>
        <end position="140"/>
    </location>
</feature>
<reference evidence="3" key="2">
    <citation type="submission" date="2013-12" db="EMBL/GenBank/DDBJ databases">
        <authorList>
            <person name="Yu Y."/>
            <person name="Lee S."/>
            <person name="de Baynast K."/>
            <person name="Wissotski M."/>
            <person name="Liu L."/>
            <person name="Talag J."/>
            <person name="Goicoechea J."/>
            <person name="Angelova A."/>
            <person name="Jetty R."/>
            <person name="Kudrna D."/>
            <person name="Golser W."/>
            <person name="Rivera L."/>
            <person name="Zhang J."/>
            <person name="Wing R."/>
        </authorList>
    </citation>
    <scope>NUCLEOTIDE SEQUENCE</scope>
</reference>
<proteinExistence type="predicted"/>
<keyword evidence="3" id="KW-1185">Reference proteome</keyword>
<dbReference type="AlphaFoldDB" id="A0A0D9W2C1"/>
<protein>
    <submittedName>
        <fullName evidence="2">Uncharacterized protein</fullName>
    </submittedName>
</protein>
<dbReference type="Proteomes" id="UP000032180">
    <property type="component" value="Chromosome 4"/>
</dbReference>
<feature type="compositionally biased region" description="Polar residues" evidence="1">
    <location>
        <begin position="10"/>
        <end position="27"/>
    </location>
</feature>
<feature type="region of interest" description="Disordered" evidence="1">
    <location>
        <begin position="1"/>
        <end position="27"/>
    </location>
</feature>
<evidence type="ECO:0000256" key="1">
    <source>
        <dbReference type="SAM" id="MobiDB-lite"/>
    </source>
</evidence>
<name>A0A0D9W2C1_9ORYZ</name>
<dbReference type="Gramene" id="LPERR04G01860.1">
    <property type="protein sequence ID" value="LPERR04G01860.1"/>
    <property type="gene ID" value="LPERR04G01860"/>
</dbReference>
<evidence type="ECO:0000313" key="2">
    <source>
        <dbReference type="EnsemblPlants" id="LPERR04G01860.1"/>
    </source>
</evidence>
<feature type="compositionally biased region" description="Low complexity" evidence="1">
    <location>
        <begin position="96"/>
        <end position="126"/>
    </location>
</feature>
<accession>A0A0D9W2C1</accession>
<dbReference type="EnsemblPlants" id="LPERR04G01860.1">
    <property type="protein sequence ID" value="LPERR04G01860.1"/>
    <property type="gene ID" value="LPERR04G01860"/>
</dbReference>
<reference evidence="2 3" key="1">
    <citation type="submission" date="2012-08" db="EMBL/GenBank/DDBJ databases">
        <title>Oryza genome evolution.</title>
        <authorList>
            <person name="Wing R.A."/>
        </authorList>
    </citation>
    <scope>NUCLEOTIDE SEQUENCE</scope>
</reference>
<organism evidence="2 3">
    <name type="scientific">Leersia perrieri</name>
    <dbReference type="NCBI Taxonomy" id="77586"/>
    <lineage>
        <taxon>Eukaryota</taxon>
        <taxon>Viridiplantae</taxon>
        <taxon>Streptophyta</taxon>
        <taxon>Embryophyta</taxon>
        <taxon>Tracheophyta</taxon>
        <taxon>Spermatophyta</taxon>
        <taxon>Magnoliopsida</taxon>
        <taxon>Liliopsida</taxon>
        <taxon>Poales</taxon>
        <taxon>Poaceae</taxon>
        <taxon>BOP clade</taxon>
        <taxon>Oryzoideae</taxon>
        <taxon>Oryzeae</taxon>
        <taxon>Oryzinae</taxon>
        <taxon>Leersia</taxon>
    </lineage>
</organism>
<sequence>MSDVDEGYSASESDNSHGIYTIDDNSNAASASGTLAQHLTTIQAILSETPYDAATNPDIANRAKRIRAVATNLDSAFEDTSTDPPPEPTNDEAARRVATATAEATAQATRTVAANNTNGNANAEGQAPEKNLEADPERCHPRNNTRAG</sequence>
<dbReference type="HOGENOM" id="CLU_1761402_0_0_1"/>
<evidence type="ECO:0000313" key="3">
    <source>
        <dbReference type="Proteomes" id="UP000032180"/>
    </source>
</evidence>